<name>A0A097IFH4_9CORY</name>
<evidence type="ECO:0000313" key="3">
    <source>
        <dbReference type="EMBL" id="AIT60878.1"/>
    </source>
</evidence>
<sequence length="341" mass="35601">MEKQSTWPSRTALAAGVAAGLIAAAAAVVVGPQPIRTADDQPTGSPAVSDVLSQSAPAAAHHLSAFTISDDNVTFGGLGADENDEFEIGSITKTFTAELLQNAIDDGDLTLDTTVGEVIDVGDSPVGTVTLEELANHTSGLPRLGNSSIPRKLGTLFLGSNPYADTTRQDVIDAAAAADLKDRGERHYSNLGFALLGQVIAESQGTSYEQLLNDEILQPLGMSHTYLAVPGSTDSESPRGLLANGRESQPWEMDGDAPAGAIRSTAADMSLYAQHLLDTGIPDFTWVTDRPEGVAWHNGGTGGFKSMLVLDPEAGTAAYVVNDSTAKVDKLGLTLLEETNR</sequence>
<dbReference type="eggNOG" id="COG1680">
    <property type="taxonomic scope" value="Bacteria"/>
</dbReference>
<dbReference type="Pfam" id="PF00144">
    <property type="entry name" value="Beta-lactamase"/>
    <property type="match status" value="1"/>
</dbReference>
<dbReference type="EMBL" id="CP006764">
    <property type="protein sequence ID" value="AIT60878.1"/>
    <property type="molecule type" value="Genomic_DNA"/>
</dbReference>
<dbReference type="HOGENOM" id="CLU_020027_7_3_11"/>
<protein>
    <submittedName>
        <fullName evidence="3">Beta-lactamase</fullName>
    </submittedName>
</protein>
<dbReference type="InterPro" id="IPR012338">
    <property type="entry name" value="Beta-lactam/transpept-like"/>
</dbReference>
<dbReference type="KEGG" id="cdo:CDOO_06130"/>
<dbReference type="OrthoDB" id="3171327at2"/>
<dbReference type="InterPro" id="IPR050491">
    <property type="entry name" value="AmpC-like"/>
</dbReference>
<dbReference type="Gene3D" id="3.40.710.10">
    <property type="entry name" value="DD-peptidase/beta-lactamase superfamily"/>
    <property type="match status" value="1"/>
</dbReference>
<keyword evidence="1" id="KW-0732">Signal</keyword>
<evidence type="ECO:0000313" key="4">
    <source>
        <dbReference type="Proteomes" id="UP000029914"/>
    </source>
</evidence>
<evidence type="ECO:0000259" key="2">
    <source>
        <dbReference type="Pfam" id="PF00144"/>
    </source>
</evidence>
<feature type="signal peptide" evidence="1">
    <location>
        <begin position="1"/>
        <end position="26"/>
    </location>
</feature>
<dbReference type="STRING" id="558173.CDOO_06130"/>
<dbReference type="InterPro" id="IPR001466">
    <property type="entry name" value="Beta-lactam-related"/>
</dbReference>
<evidence type="ECO:0000256" key="1">
    <source>
        <dbReference type="SAM" id="SignalP"/>
    </source>
</evidence>
<feature type="domain" description="Beta-lactamase-related" evidence="2">
    <location>
        <begin position="79"/>
        <end position="321"/>
    </location>
</feature>
<dbReference type="PANTHER" id="PTHR46825">
    <property type="entry name" value="D-ALANYL-D-ALANINE-CARBOXYPEPTIDASE/ENDOPEPTIDASE AMPH"/>
    <property type="match status" value="1"/>
</dbReference>
<keyword evidence="4" id="KW-1185">Reference proteome</keyword>
<dbReference type="RefSeq" id="WP_018022151.1">
    <property type="nucleotide sequence ID" value="NZ_AQUX01000006.1"/>
</dbReference>
<dbReference type="AlphaFoldDB" id="A0A097IFH4"/>
<dbReference type="SUPFAM" id="SSF56601">
    <property type="entry name" value="beta-lactamase/transpeptidase-like"/>
    <property type="match status" value="1"/>
</dbReference>
<dbReference type="Proteomes" id="UP000029914">
    <property type="component" value="Chromosome"/>
</dbReference>
<proteinExistence type="predicted"/>
<gene>
    <name evidence="3" type="ORF">CDOO_06130</name>
</gene>
<dbReference type="PANTHER" id="PTHR46825:SF9">
    <property type="entry name" value="BETA-LACTAMASE-RELATED DOMAIN-CONTAINING PROTEIN"/>
    <property type="match status" value="1"/>
</dbReference>
<accession>A0A097IFH4</accession>
<organism evidence="3 4">
    <name type="scientific">Corynebacterium doosanense CAU 212 = DSM 45436</name>
    <dbReference type="NCBI Taxonomy" id="558173"/>
    <lineage>
        <taxon>Bacteria</taxon>
        <taxon>Bacillati</taxon>
        <taxon>Actinomycetota</taxon>
        <taxon>Actinomycetes</taxon>
        <taxon>Mycobacteriales</taxon>
        <taxon>Corynebacteriaceae</taxon>
        <taxon>Corynebacterium</taxon>
    </lineage>
</organism>
<feature type="chain" id="PRO_5039406121" evidence="1">
    <location>
        <begin position="27"/>
        <end position="341"/>
    </location>
</feature>
<reference evidence="3 4" key="1">
    <citation type="submission" date="2013-09" db="EMBL/GenBank/DDBJ databases">
        <title>Complete genome sequence of Corynebacterium doosanense CAU 212(T) (=DSM 45436(T)), isolated from activated sludge.</title>
        <authorList>
            <person name="Schaffert L."/>
            <person name="Albersmeier A."/>
            <person name="Kalinowski J."/>
            <person name="Ruckert C."/>
        </authorList>
    </citation>
    <scope>NUCLEOTIDE SEQUENCE [LARGE SCALE GENOMIC DNA]</scope>
    <source>
        <strain evidence="3 4">CAU 212</strain>
    </source>
</reference>